<gene>
    <name evidence="1" type="ORF">GON03_07310</name>
</gene>
<keyword evidence="2" id="KW-1185">Reference proteome</keyword>
<comment type="caution">
    <text evidence="1">The sequence shown here is derived from an EMBL/GenBank/DDBJ whole genome shotgun (WGS) entry which is preliminary data.</text>
</comment>
<dbReference type="Proteomes" id="UP000473525">
    <property type="component" value="Unassembled WGS sequence"/>
</dbReference>
<protein>
    <submittedName>
        <fullName evidence="1">Uncharacterized protein</fullName>
    </submittedName>
</protein>
<dbReference type="RefSeq" id="WP_157341432.1">
    <property type="nucleotide sequence ID" value="NZ_WSEK01000004.1"/>
</dbReference>
<organism evidence="1 2">
    <name type="scientific">Nocardioides agri</name>
    <dbReference type="NCBI Taxonomy" id="2682843"/>
    <lineage>
        <taxon>Bacteria</taxon>
        <taxon>Bacillati</taxon>
        <taxon>Actinomycetota</taxon>
        <taxon>Actinomycetes</taxon>
        <taxon>Propionibacteriales</taxon>
        <taxon>Nocardioidaceae</taxon>
        <taxon>Nocardioides</taxon>
    </lineage>
</organism>
<evidence type="ECO:0000313" key="1">
    <source>
        <dbReference type="EMBL" id="MVQ48986.1"/>
    </source>
</evidence>
<sequence>MTAPRELRVQVGTLRVVGGSTIEARRIADALPVALERALAGRRATAPGPADLVADAVASRVRRESSDAWAEVGP</sequence>
<reference evidence="1 2" key="1">
    <citation type="submission" date="2019-12" db="EMBL/GenBank/DDBJ databases">
        <authorList>
            <person name="Huq M.A."/>
        </authorList>
    </citation>
    <scope>NUCLEOTIDE SEQUENCE [LARGE SCALE GENOMIC DNA]</scope>
    <source>
        <strain evidence="1 2">MAH-18</strain>
    </source>
</reference>
<accession>A0A6L6XQX7</accession>
<evidence type="ECO:0000313" key="2">
    <source>
        <dbReference type="Proteomes" id="UP000473525"/>
    </source>
</evidence>
<proteinExistence type="predicted"/>
<dbReference type="EMBL" id="WSEK01000004">
    <property type="protein sequence ID" value="MVQ48986.1"/>
    <property type="molecule type" value="Genomic_DNA"/>
</dbReference>
<name>A0A6L6XQX7_9ACTN</name>
<dbReference type="AlphaFoldDB" id="A0A6L6XQX7"/>